<name>C7NUW0_HALUD</name>
<gene>
    <name evidence="1" type="ordered locus">Huta_0940</name>
</gene>
<reference evidence="1 2" key="1">
    <citation type="journal article" date="2009" name="Stand. Genomic Sci.">
        <title>Complete genome sequence of Halorhabdus utahensis type strain (AX-2).</title>
        <authorList>
            <person name="Anderson I."/>
            <person name="Tindall B.J."/>
            <person name="Pomrenke H."/>
            <person name="Goker M."/>
            <person name="Lapidus A."/>
            <person name="Nolan M."/>
            <person name="Copeland A."/>
            <person name="Glavina Del Rio T."/>
            <person name="Chen F."/>
            <person name="Tice H."/>
            <person name="Cheng J.F."/>
            <person name="Lucas S."/>
            <person name="Chertkov O."/>
            <person name="Bruce D."/>
            <person name="Brettin T."/>
            <person name="Detter J.C."/>
            <person name="Han C."/>
            <person name="Goodwin L."/>
            <person name="Land M."/>
            <person name="Hauser L."/>
            <person name="Chang Y.J."/>
            <person name="Jeffries C.D."/>
            <person name="Pitluck S."/>
            <person name="Pati A."/>
            <person name="Mavromatis K."/>
            <person name="Ivanova N."/>
            <person name="Ovchinnikova G."/>
            <person name="Chen A."/>
            <person name="Palaniappan K."/>
            <person name="Chain P."/>
            <person name="Rohde M."/>
            <person name="Bristow J."/>
            <person name="Eisen J.A."/>
            <person name="Markowitz V."/>
            <person name="Hugenholtz P."/>
            <person name="Kyrpides N.C."/>
            <person name="Klenk H.P."/>
        </authorList>
    </citation>
    <scope>NUCLEOTIDE SEQUENCE [LARGE SCALE GENOMIC DNA]</scope>
    <source>
        <strain evidence="2">DSM 12940 / JCM 11049 / AX-2</strain>
    </source>
</reference>
<dbReference type="RefSeq" id="WP_015788700.1">
    <property type="nucleotide sequence ID" value="NC_013158.1"/>
</dbReference>
<evidence type="ECO:0000313" key="2">
    <source>
        <dbReference type="Proteomes" id="UP000002071"/>
    </source>
</evidence>
<dbReference type="AlphaFoldDB" id="C7NUW0"/>
<dbReference type="Gene3D" id="1.25.10.10">
    <property type="entry name" value="Leucine-rich Repeat Variant"/>
    <property type="match status" value="4"/>
</dbReference>
<organism evidence="1 2">
    <name type="scientific">Halorhabdus utahensis (strain DSM 12940 / JCM 11049 / AX-2)</name>
    <dbReference type="NCBI Taxonomy" id="519442"/>
    <lineage>
        <taxon>Archaea</taxon>
        <taxon>Methanobacteriati</taxon>
        <taxon>Methanobacteriota</taxon>
        <taxon>Stenosarchaea group</taxon>
        <taxon>Halobacteria</taxon>
        <taxon>Halobacteriales</taxon>
        <taxon>Haloarculaceae</taxon>
        <taxon>Halorhabdus</taxon>
    </lineage>
</organism>
<dbReference type="KEGG" id="hut:Huta_0940"/>
<dbReference type="STRING" id="519442.Huta_0940"/>
<dbReference type="InterPro" id="IPR011989">
    <property type="entry name" value="ARM-like"/>
</dbReference>
<dbReference type="InterPro" id="IPR004155">
    <property type="entry name" value="PBS_lyase_HEAT"/>
</dbReference>
<dbReference type="SUPFAM" id="SSF48371">
    <property type="entry name" value="ARM repeat"/>
    <property type="match status" value="2"/>
</dbReference>
<dbReference type="eggNOG" id="arCOG02966">
    <property type="taxonomic scope" value="Archaea"/>
</dbReference>
<keyword evidence="2" id="KW-1185">Reference proteome</keyword>
<dbReference type="SMART" id="SM00567">
    <property type="entry name" value="EZ_HEAT"/>
    <property type="match status" value="9"/>
</dbReference>
<dbReference type="OrthoDB" id="142930at2157"/>
<dbReference type="Proteomes" id="UP000002071">
    <property type="component" value="Chromosome"/>
</dbReference>
<evidence type="ECO:0000313" key="1">
    <source>
        <dbReference type="EMBL" id="ACV11123.1"/>
    </source>
</evidence>
<sequence>MSLFELQREGDVQELIRLLRESDNEEVRMRTASMLGEFDEHADRRDVVSALVEAAETDDSGMVTAAAVDSLDELGQDAIEALIESMAGVDFEGGEADWVRAKAFVNALEADVPELRMAAANGLGQFGDTDAIEPLVGRFTDPDPRVRARAARACGSIGDPRATEPLESLLTDDAGVVRREAAEALGQIGNRQALQALLDLYDDPAERVRRIAVNAFGNFDNAAPVDALVNALGDDAATVRRTAVYSIIQLLANVPTQKSHEIRETIVDRLSETDDDSVVAPLVEILEEGTQVAQRRNTAWLLGRVVTEPDDRVLDAMIAALDDDDQMTSQFAATSLTELEDVSVERRLLDVVTDDERPTQARTQAIFALGKVGGDRSRETLDTLIDETDNEEIRKRAFSAISKLGGRL</sequence>
<protein>
    <submittedName>
        <fullName evidence="1">PBS lyase HEAT domain protein repeat-containing protein</fullName>
    </submittedName>
</protein>
<proteinExistence type="predicted"/>
<keyword evidence="1" id="KW-0456">Lyase</keyword>
<dbReference type="HOGENOM" id="CLU_053271_0_0_2"/>
<dbReference type="PANTHER" id="PTHR12697:SF5">
    <property type="entry name" value="DEOXYHYPUSINE HYDROXYLASE"/>
    <property type="match status" value="1"/>
</dbReference>
<dbReference type="PANTHER" id="PTHR12697">
    <property type="entry name" value="PBS LYASE HEAT-LIKE PROTEIN"/>
    <property type="match status" value="1"/>
</dbReference>
<dbReference type="InterPro" id="IPR016024">
    <property type="entry name" value="ARM-type_fold"/>
</dbReference>
<dbReference type="GO" id="GO:0016491">
    <property type="term" value="F:oxidoreductase activity"/>
    <property type="evidence" value="ECO:0007669"/>
    <property type="project" value="TreeGrafter"/>
</dbReference>
<dbReference type="EMBL" id="CP001687">
    <property type="protein sequence ID" value="ACV11123.1"/>
    <property type="molecule type" value="Genomic_DNA"/>
</dbReference>
<dbReference type="GO" id="GO:0016829">
    <property type="term" value="F:lyase activity"/>
    <property type="evidence" value="ECO:0007669"/>
    <property type="project" value="UniProtKB-KW"/>
</dbReference>
<accession>C7NUW0</accession>
<dbReference type="GeneID" id="8383213"/>
<dbReference type="Pfam" id="PF13646">
    <property type="entry name" value="HEAT_2"/>
    <property type="match status" value="2"/>
</dbReference>